<name>T1GUH9_MEGSC</name>
<dbReference type="EMBL" id="CAQQ02137649">
    <property type="status" value="NOT_ANNOTATED_CDS"/>
    <property type="molecule type" value="Genomic_DNA"/>
</dbReference>
<proteinExistence type="predicted"/>
<dbReference type="HOGENOM" id="CLU_1888146_0_0_1"/>
<dbReference type="Proteomes" id="UP000015102">
    <property type="component" value="Unassembled WGS sequence"/>
</dbReference>
<organism evidence="1 2">
    <name type="scientific">Megaselia scalaris</name>
    <name type="common">Humpbacked fly</name>
    <name type="synonym">Phora scalaris</name>
    <dbReference type="NCBI Taxonomy" id="36166"/>
    <lineage>
        <taxon>Eukaryota</taxon>
        <taxon>Metazoa</taxon>
        <taxon>Ecdysozoa</taxon>
        <taxon>Arthropoda</taxon>
        <taxon>Hexapoda</taxon>
        <taxon>Insecta</taxon>
        <taxon>Pterygota</taxon>
        <taxon>Neoptera</taxon>
        <taxon>Endopterygota</taxon>
        <taxon>Diptera</taxon>
        <taxon>Brachycera</taxon>
        <taxon>Muscomorpha</taxon>
        <taxon>Platypezoidea</taxon>
        <taxon>Phoridae</taxon>
        <taxon>Megaseliini</taxon>
        <taxon>Megaselia</taxon>
    </lineage>
</organism>
<sequence>MGLSKACSEVKWIRMLMKKNSLLSKLIPNNMSLEKGFMGAKTLSFCIYCRKIPPGFFRFHWYSTFCQRLPFSWGHKFSQNNEYKHFINSHTQFSENQNHYSSSQKKEIWDELETIEYREPHHKGFSIWVEVNFRI</sequence>
<reference evidence="2" key="1">
    <citation type="submission" date="2013-02" db="EMBL/GenBank/DDBJ databases">
        <authorList>
            <person name="Hughes D."/>
        </authorList>
    </citation>
    <scope>NUCLEOTIDE SEQUENCE</scope>
    <source>
        <strain>Durham</strain>
        <strain evidence="2">NC isolate 2 -- Noor lab</strain>
    </source>
</reference>
<protein>
    <submittedName>
        <fullName evidence="1">Uncharacterized protein</fullName>
    </submittedName>
</protein>
<evidence type="ECO:0000313" key="2">
    <source>
        <dbReference type="Proteomes" id="UP000015102"/>
    </source>
</evidence>
<accession>T1GUH9</accession>
<reference evidence="1" key="2">
    <citation type="submission" date="2015-06" db="UniProtKB">
        <authorList>
            <consortium name="EnsemblMetazoa"/>
        </authorList>
    </citation>
    <scope>IDENTIFICATION</scope>
</reference>
<keyword evidence="2" id="KW-1185">Reference proteome</keyword>
<dbReference type="EnsemblMetazoa" id="MESCA007392-RA">
    <property type="protein sequence ID" value="MESCA007392-PA"/>
    <property type="gene ID" value="MESCA007392"/>
</dbReference>
<dbReference type="AlphaFoldDB" id="T1GUH9"/>
<evidence type="ECO:0000313" key="1">
    <source>
        <dbReference type="EnsemblMetazoa" id="MESCA007392-PA"/>
    </source>
</evidence>